<comment type="caution">
    <text evidence="1">The sequence shown here is derived from an EMBL/GenBank/DDBJ whole genome shotgun (WGS) entry which is preliminary data.</text>
</comment>
<dbReference type="OrthoDB" id="9791759at2"/>
<dbReference type="PANTHER" id="PTHR36448">
    <property type="entry name" value="BLR7373 PROTEIN"/>
    <property type="match status" value="1"/>
</dbReference>
<gene>
    <name evidence="1" type="ORF">BTW07_14305</name>
</gene>
<dbReference type="RefSeq" id="WP_075570856.1">
    <property type="nucleotide sequence ID" value="NZ_MSDO01000021.1"/>
</dbReference>
<dbReference type="AlphaFoldDB" id="A0A1Q8SPY8"/>
<sequence length="176" mass="19134">MTKPQPETLVLEADETGGFPNSPLPVLIYRQILDTSAENLAARFEALFARHRWPPQWRYGLYDFDHFHSTAHEALGVFRGLAHVRLGGPDGCKLDIAAGDALVLPAGVGHACLEASDDFTMVGAYPLGQSWEVERGQPGELESICRRVAAVALPDEDPVGGALLSLWRQGAETTEQ</sequence>
<proteinExistence type="predicted"/>
<dbReference type="PANTHER" id="PTHR36448:SF2">
    <property type="entry name" value="CUPIN TYPE-1 DOMAIN-CONTAINING PROTEIN"/>
    <property type="match status" value="1"/>
</dbReference>
<dbReference type="EMBL" id="MSDO01000021">
    <property type="protein sequence ID" value="OLO03511.1"/>
    <property type="molecule type" value="Genomic_DNA"/>
</dbReference>
<dbReference type="SUPFAM" id="SSF51182">
    <property type="entry name" value="RmlC-like cupins"/>
    <property type="match status" value="1"/>
</dbReference>
<organism evidence="1 2">
    <name type="scientific">Salinicola socius</name>
    <dbReference type="NCBI Taxonomy" id="404433"/>
    <lineage>
        <taxon>Bacteria</taxon>
        <taxon>Pseudomonadati</taxon>
        <taxon>Pseudomonadota</taxon>
        <taxon>Gammaproteobacteria</taxon>
        <taxon>Oceanospirillales</taxon>
        <taxon>Halomonadaceae</taxon>
        <taxon>Salinicola</taxon>
    </lineage>
</organism>
<dbReference type="Proteomes" id="UP000186878">
    <property type="component" value="Unassembled WGS sequence"/>
</dbReference>
<dbReference type="Gene3D" id="2.60.120.10">
    <property type="entry name" value="Jelly Rolls"/>
    <property type="match status" value="1"/>
</dbReference>
<accession>A0A1Q8SPY8</accession>
<dbReference type="InterPro" id="IPR014500">
    <property type="entry name" value="UCP019307_cupin"/>
</dbReference>
<reference evidence="1 2" key="1">
    <citation type="submission" date="2016-12" db="EMBL/GenBank/DDBJ databases">
        <title>Draft genome sequences of strains Salinicola socius SMB35, Salinicola sp. MH3R3-1 and Chromohalobacter sp. SMB17 from the Verkhnekamsk potash mining region of Russia.</title>
        <authorList>
            <person name="Mavrodi D.V."/>
            <person name="Olsson B.E."/>
            <person name="Korsakova E.S."/>
            <person name="Pyankova A."/>
            <person name="Mavrodi O.V."/>
            <person name="Plotnikova E.G."/>
        </authorList>
    </citation>
    <scope>NUCLEOTIDE SEQUENCE [LARGE SCALE GENOMIC DNA]</scope>
    <source>
        <strain evidence="1 2">SMB35</strain>
    </source>
</reference>
<dbReference type="InterPro" id="IPR014710">
    <property type="entry name" value="RmlC-like_jellyroll"/>
</dbReference>
<evidence type="ECO:0000313" key="2">
    <source>
        <dbReference type="Proteomes" id="UP000186878"/>
    </source>
</evidence>
<dbReference type="InterPro" id="IPR047121">
    <property type="entry name" value="YjiB-like"/>
</dbReference>
<dbReference type="CDD" id="cd02219">
    <property type="entry name" value="cupin_YjlB-like"/>
    <property type="match status" value="1"/>
</dbReference>
<dbReference type="STRING" id="404433.BTW07_14305"/>
<dbReference type="InterPro" id="IPR011051">
    <property type="entry name" value="RmlC_Cupin_sf"/>
</dbReference>
<keyword evidence="2" id="KW-1185">Reference proteome</keyword>
<dbReference type="PIRSF" id="PIRSF019307">
    <property type="entry name" value="UCP019307"/>
    <property type="match status" value="1"/>
</dbReference>
<evidence type="ECO:0000313" key="1">
    <source>
        <dbReference type="EMBL" id="OLO03511.1"/>
    </source>
</evidence>
<name>A0A1Q8SPY8_9GAMM</name>
<protein>
    <submittedName>
        <fullName evidence="1">Cupin</fullName>
    </submittedName>
</protein>